<comment type="caution">
    <text evidence="2">The sequence shown here is derived from an EMBL/GenBank/DDBJ whole genome shotgun (WGS) entry which is preliminary data.</text>
</comment>
<dbReference type="InterPro" id="IPR023631">
    <property type="entry name" value="Amidase_dom"/>
</dbReference>
<dbReference type="AlphaFoldDB" id="A0A4U0VLE1"/>
<keyword evidence="3" id="KW-1185">Reference proteome</keyword>
<reference evidence="2 3" key="1">
    <citation type="submission" date="2017-03" db="EMBL/GenBank/DDBJ databases">
        <title>Genomes of endolithic fungi from Antarctica.</title>
        <authorList>
            <person name="Coleine C."/>
            <person name="Masonjones S."/>
            <person name="Stajich J.E."/>
        </authorList>
    </citation>
    <scope>NUCLEOTIDE SEQUENCE [LARGE SCALE GENOMIC DNA]</scope>
    <source>
        <strain evidence="2 3">CCFEE 5187</strain>
    </source>
</reference>
<dbReference type="PANTHER" id="PTHR42678:SF5">
    <property type="entry name" value="GLUTAMYL-TRNA(GLN) AMIDOTRANSFERASE SUBUNIT A"/>
    <property type="match status" value="1"/>
</dbReference>
<evidence type="ECO:0000259" key="1">
    <source>
        <dbReference type="Pfam" id="PF01425"/>
    </source>
</evidence>
<dbReference type="OrthoDB" id="566138at2759"/>
<dbReference type="Gene3D" id="3.90.1300.10">
    <property type="entry name" value="Amidase signature (AS) domain"/>
    <property type="match status" value="1"/>
</dbReference>
<dbReference type="Pfam" id="PF01425">
    <property type="entry name" value="Amidase"/>
    <property type="match status" value="1"/>
</dbReference>
<dbReference type="STRING" id="331657.A0A4U0VLE1"/>
<accession>A0A4U0VLE1</accession>
<evidence type="ECO:0000313" key="3">
    <source>
        <dbReference type="Proteomes" id="UP000308768"/>
    </source>
</evidence>
<sequence length="106" mass="10815">MDQVLAAGNVTGSLFCIPILLKDNYDTSDMNTTGGNLALAGSQPSVDAPAVTALRNAGAIILGKANLHELALEGISVSSLGGQTINAYDRAQYLRIVSSAAGPRAD</sequence>
<dbReference type="InterPro" id="IPR036928">
    <property type="entry name" value="AS_sf"/>
</dbReference>
<organism evidence="2 3">
    <name type="scientific">Cryomyces minteri</name>
    <dbReference type="NCBI Taxonomy" id="331657"/>
    <lineage>
        <taxon>Eukaryota</taxon>
        <taxon>Fungi</taxon>
        <taxon>Dikarya</taxon>
        <taxon>Ascomycota</taxon>
        <taxon>Pezizomycotina</taxon>
        <taxon>Dothideomycetes</taxon>
        <taxon>Dothideomycetes incertae sedis</taxon>
        <taxon>Cryomyces</taxon>
    </lineage>
</organism>
<proteinExistence type="predicted"/>
<dbReference type="Proteomes" id="UP000308768">
    <property type="component" value="Unassembled WGS sequence"/>
</dbReference>
<evidence type="ECO:0000313" key="2">
    <source>
        <dbReference type="EMBL" id="TKA50160.1"/>
    </source>
</evidence>
<protein>
    <recommendedName>
        <fullName evidence="1">Amidase domain-containing protein</fullName>
    </recommendedName>
</protein>
<gene>
    <name evidence="2" type="ORF">B0A49_11308</name>
</gene>
<name>A0A4U0VLE1_9PEZI</name>
<dbReference type="SUPFAM" id="SSF75304">
    <property type="entry name" value="Amidase signature (AS) enzymes"/>
    <property type="match status" value="1"/>
</dbReference>
<dbReference type="PANTHER" id="PTHR42678">
    <property type="entry name" value="AMIDASE"/>
    <property type="match status" value="1"/>
</dbReference>
<dbReference type="EMBL" id="NAJN01002649">
    <property type="protein sequence ID" value="TKA50160.1"/>
    <property type="molecule type" value="Genomic_DNA"/>
</dbReference>
<feature type="domain" description="Amidase" evidence="1">
    <location>
        <begin position="6"/>
        <end position="91"/>
    </location>
</feature>